<evidence type="ECO:0000313" key="5">
    <source>
        <dbReference type="Proteomes" id="UP000188268"/>
    </source>
</evidence>
<keyword evidence="5" id="KW-1185">Reference proteome</keyword>
<proteinExistence type="predicted"/>
<dbReference type="EMBL" id="AWWV01013234">
    <property type="protein sequence ID" value="OMO62507.1"/>
    <property type="molecule type" value="Genomic_DNA"/>
</dbReference>
<sequence>MASLKLSHFLLLVVLPIFLLSHPVHSDDVEDHLLQGLNSFRTSGNLPAITKVKNAHCAAEKIANDLEDTPCTNPSTSQGKETKLSDYPKAISKCNIDPNTTNDVLVLPVCVPHLVPTLILTNFTRTHFSKYINDSTYTGIGLSTEDDWMVVVLASNTPSGSLANGAFSLVNAKGFGLGYYLVLFLLGFLVLGLVH</sequence>
<gene>
    <name evidence="4" type="ORF">CCACVL1_22784</name>
</gene>
<name>A0A1R3GWT5_COCAP</name>
<evidence type="ECO:0000313" key="4">
    <source>
        <dbReference type="EMBL" id="OMO62507.1"/>
    </source>
</evidence>
<dbReference type="OrthoDB" id="753138at2759"/>
<dbReference type="AlphaFoldDB" id="A0A1R3GWT5"/>
<dbReference type="STRING" id="210143.A0A1R3GWT5"/>
<dbReference type="PANTHER" id="PTHR33976:SF2">
    <property type="entry name" value="GLYCOPROTEIN MEMBRANE GPI-ANCHORED"/>
    <property type="match status" value="1"/>
</dbReference>
<keyword evidence="1" id="KW-1133">Transmembrane helix</keyword>
<dbReference type="InterPro" id="IPR059083">
    <property type="entry name" value="At5g19230_dom"/>
</dbReference>
<accession>A0A1R3GWT5</accession>
<evidence type="ECO:0000256" key="2">
    <source>
        <dbReference type="SAM" id="SignalP"/>
    </source>
</evidence>
<dbReference type="InterPro" id="IPR045285">
    <property type="entry name" value="At5g19230-like"/>
</dbReference>
<evidence type="ECO:0000259" key="3">
    <source>
        <dbReference type="Pfam" id="PF25884"/>
    </source>
</evidence>
<feature type="transmembrane region" description="Helical" evidence="1">
    <location>
        <begin position="177"/>
        <end position="194"/>
    </location>
</feature>
<evidence type="ECO:0000256" key="1">
    <source>
        <dbReference type="SAM" id="Phobius"/>
    </source>
</evidence>
<dbReference type="PANTHER" id="PTHR33976">
    <property type="entry name" value="OS07G0645000 PROTEIN"/>
    <property type="match status" value="1"/>
</dbReference>
<feature type="signal peptide" evidence="2">
    <location>
        <begin position="1"/>
        <end position="26"/>
    </location>
</feature>
<feature type="domain" description="Uncharacterized GPI-anchored protein At5g19230-like" evidence="3">
    <location>
        <begin position="30"/>
        <end position="153"/>
    </location>
</feature>
<organism evidence="4 5">
    <name type="scientific">Corchorus capsularis</name>
    <name type="common">Jute</name>
    <dbReference type="NCBI Taxonomy" id="210143"/>
    <lineage>
        <taxon>Eukaryota</taxon>
        <taxon>Viridiplantae</taxon>
        <taxon>Streptophyta</taxon>
        <taxon>Embryophyta</taxon>
        <taxon>Tracheophyta</taxon>
        <taxon>Spermatophyta</taxon>
        <taxon>Magnoliopsida</taxon>
        <taxon>eudicotyledons</taxon>
        <taxon>Gunneridae</taxon>
        <taxon>Pentapetalae</taxon>
        <taxon>rosids</taxon>
        <taxon>malvids</taxon>
        <taxon>Malvales</taxon>
        <taxon>Malvaceae</taxon>
        <taxon>Grewioideae</taxon>
        <taxon>Apeibeae</taxon>
        <taxon>Corchorus</taxon>
    </lineage>
</organism>
<reference evidence="4 5" key="1">
    <citation type="submission" date="2013-09" db="EMBL/GenBank/DDBJ databases">
        <title>Corchorus capsularis genome sequencing.</title>
        <authorList>
            <person name="Alam M."/>
            <person name="Haque M.S."/>
            <person name="Islam M.S."/>
            <person name="Emdad E.M."/>
            <person name="Islam M.M."/>
            <person name="Ahmed B."/>
            <person name="Halim A."/>
            <person name="Hossen Q.M.M."/>
            <person name="Hossain M.Z."/>
            <person name="Ahmed R."/>
            <person name="Khan M.M."/>
            <person name="Islam R."/>
            <person name="Rashid M.M."/>
            <person name="Khan S.A."/>
            <person name="Rahman M.S."/>
            <person name="Alam M."/>
        </authorList>
    </citation>
    <scope>NUCLEOTIDE SEQUENCE [LARGE SCALE GENOMIC DNA]</scope>
    <source>
        <strain evidence="5">cv. CVL-1</strain>
        <tissue evidence="4">Whole seedling</tissue>
    </source>
</reference>
<keyword evidence="1" id="KW-0812">Transmembrane</keyword>
<dbReference type="Gramene" id="OMO62507">
    <property type="protein sequence ID" value="OMO62507"/>
    <property type="gene ID" value="CCACVL1_22784"/>
</dbReference>
<dbReference type="Pfam" id="PF25884">
    <property type="entry name" value="At5g19230"/>
    <property type="match status" value="1"/>
</dbReference>
<feature type="chain" id="PRO_5010160084" description="Uncharacterized GPI-anchored protein At5g19230-like domain-containing protein" evidence="2">
    <location>
        <begin position="27"/>
        <end position="195"/>
    </location>
</feature>
<dbReference type="OMA" id="YTHSDRY"/>
<protein>
    <recommendedName>
        <fullName evidence="3">Uncharacterized GPI-anchored protein At5g19230-like domain-containing protein</fullName>
    </recommendedName>
</protein>
<comment type="caution">
    <text evidence="4">The sequence shown here is derived from an EMBL/GenBank/DDBJ whole genome shotgun (WGS) entry which is preliminary data.</text>
</comment>
<dbReference type="Proteomes" id="UP000188268">
    <property type="component" value="Unassembled WGS sequence"/>
</dbReference>
<keyword evidence="1" id="KW-0472">Membrane</keyword>
<keyword evidence="2" id="KW-0732">Signal</keyword>